<accession>A0A9D4P9D7</accession>
<keyword evidence="2" id="KW-1185">Reference proteome</keyword>
<gene>
    <name evidence="1" type="ORF">HPB52_024505</name>
</gene>
<dbReference type="EMBL" id="JABSTV010001413">
    <property type="protein sequence ID" value="KAH7932483.1"/>
    <property type="molecule type" value="Genomic_DNA"/>
</dbReference>
<comment type="caution">
    <text evidence="1">The sequence shown here is derived from an EMBL/GenBank/DDBJ whole genome shotgun (WGS) entry which is preliminary data.</text>
</comment>
<evidence type="ECO:0000313" key="2">
    <source>
        <dbReference type="Proteomes" id="UP000821837"/>
    </source>
</evidence>
<proteinExistence type="predicted"/>
<evidence type="ECO:0000313" key="1">
    <source>
        <dbReference type="EMBL" id="KAH7932483.1"/>
    </source>
</evidence>
<protein>
    <submittedName>
        <fullName evidence="1">Uncharacterized protein</fullName>
    </submittedName>
</protein>
<dbReference type="AlphaFoldDB" id="A0A9D4P9D7"/>
<organism evidence="1 2">
    <name type="scientific">Rhipicephalus sanguineus</name>
    <name type="common">Brown dog tick</name>
    <name type="synonym">Ixodes sanguineus</name>
    <dbReference type="NCBI Taxonomy" id="34632"/>
    <lineage>
        <taxon>Eukaryota</taxon>
        <taxon>Metazoa</taxon>
        <taxon>Ecdysozoa</taxon>
        <taxon>Arthropoda</taxon>
        <taxon>Chelicerata</taxon>
        <taxon>Arachnida</taxon>
        <taxon>Acari</taxon>
        <taxon>Parasitiformes</taxon>
        <taxon>Ixodida</taxon>
        <taxon>Ixodoidea</taxon>
        <taxon>Ixodidae</taxon>
        <taxon>Rhipicephalinae</taxon>
        <taxon>Rhipicephalus</taxon>
        <taxon>Rhipicephalus</taxon>
    </lineage>
</organism>
<reference evidence="1" key="2">
    <citation type="submission" date="2021-09" db="EMBL/GenBank/DDBJ databases">
        <authorList>
            <person name="Jia N."/>
            <person name="Wang J."/>
            <person name="Shi W."/>
            <person name="Du L."/>
            <person name="Sun Y."/>
            <person name="Zhan W."/>
            <person name="Jiang J."/>
            <person name="Wang Q."/>
            <person name="Zhang B."/>
            <person name="Ji P."/>
            <person name="Sakyi L.B."/>
            <person name="Cui X."/>
            <person name="Yuan T."/>
            <person name="Jiang B."/>
            <person name="Yang W."/>
            <person name="Lam T.T.-Y."/>
            <person name="Chang Q."/>
            <person name="Ding S."/>
            <person name="Wang X."/>
            <person name="Zhu J."/>
            <person name="Ruan X."/>
            <person name="Zhao L."/>
            <person name="Wei J."/>
            <person name="Que T."/>
            <person name="Du C."/>
            <person name="Cheng J."/>
            <person name="Dai P."/>
            <person name="Han X."/>
            <person name="Huang E."/>
            <person name="Gao Y."/>
            <person name="Liu J."/>
            <person name="Shao H."/>
            <person name="Ye R."/>
            <person name="Li L."/>
            <person name="Wei W."/>
            <person name="Wang X."/>
            <person name="Wang C."/>
            <person name="Huo Q."/>
            <person name="Li W."/>
            <person name="Guo W."/>
            <person name="Chen H."/>
            <person name="Chen S."/>
            <person name="Zhou L."/>
            <person name="Zhou L."/>
            <person name="Ni X."/>
            <person name="Tian J."/>
            <person name="Zhou Y."/>
            <person name="Sheng Y."/>
            <person name="Liu T."/>
            <person name="Pan Y."/>
            <person name="Xia L."/>
            <person name="Li J."/>
            <person name="Zhao F."/>
            <person name="Cao W."/>
        </authorList>
    </citation>
    <scope>NUCLEOTIDE SEQUENCE</scope>
    <source>
        <strain evidence="1">Rsan-2018</strain>
        <tissue evidence="1">Larvae</tissue>
    </source>
</reference>
<sequence>MEAEEEFLEGEAYEDSLDPRIRARRYIVIDEIDDINEEIESQWVEVYEQLQSSLNKRLRQTLADCRRCPKEEAGASRKYFEQGNEEWRQLVTDIKADFHTACADFEKWRTEPGNIFQKVSVSRVQTAVAATPNYVCVIDLLTSDGDRQLSVDPDGNSENVCVSWIHRDGNRFLQKNRRPASYKDNR</sequence>
<dbReference type="Proteomes" id="UP000821837">
    <property type="component" value="Unassembled WGS sequence"/>
</dbReference>
<reference evidence="1" key="1">
    <citation type="journal article" date="2020" name="Cell">
        <title>Large-Scale Comparative Analyses of Tick Genomes Elucidate Their Genetic Diversity and Vector Capacities.</title>
        <authorList>
            <consortium name="Tick Genome and Microbiome Consortium (TIGMIC)"/>
            <person name="Jia N."/>
            <person name="Wang J."/>
            <person name="Shi W."/>
            <person name="Du L."/>
            <person name="Sun Y."/>
            <person name="Zhan W."/>
            <person name="Jiang J.F."/>
            <person name="Wang Q."/>
            <person name="Zhang B."/>
            <person name="Ji P."/>
            <person name="Bell-Sakyi L."/>
            <person name="Cui X.M."/>
            <person name="Yuan T.T."/>
            <person name="Jiang B.G."/>
            <person name="Yang W.F."/>
            <person name="Lam T.T."/>
            <person name="Chang Q.C."/>
            <person name="Ding S.J."/>
            <person name="Wang X.J."/>
            <person name="Zhu J.G."/>
            <person name="Ruan X.D."/>
            <person name="Zhao L."/>
            <person name="Wei J.T."/>
            <person name="Ye R.Z."/>
            <person name="Que T.C."/>
            <person name="Du C.H."/>
            <person name="Zhou Y.H."/>
            <person name="Cheng J.X."/>
            <person name="Dai P.F."/>
            <person name="Guo W.B."/>
            <person name="Han X.H."/>
            <person name="Huang E.J."/>
            <person name="Li L.F."/>
            <person name="Wei W."/>
            <person name="Gao Y.C."/>
            <person name="Liu J.Z."/>
            <person name="Shao H.Z."/>
            <person name="Wang X."/>
            <person name="Wang C.C."/>
            <person name="Yang T.C."/>
            <person name="Huo Q.B."/>
            <person name="Li W."/>
            <person name="Chen H.Y."/>
            <person name="Chen S.E."/>
            <person name="Zhou L.G."/>
            <person name="Ni X.B."/>
            <person name="Tian J.H."/>
            <person name="Sheng Y."/>
            <person name="Liu T."/>
            <person name="Pan Y.S."/>
            <person name="Xia L.Y."/>
            <person name="Li J."/>
            <person name="Zhao F."/>
            <person name="Cao W.C."/>
        </authorList>
    </citation>
    <scope>NUCLEOTIDE SEQUENCE</scope>
    <source>
        <strain evidence="1">Rsan-2018</strain>
    </source>
</reference>
<name>A0A9D4P9D7_RHISA</name>